<protein>
    <submittedName>
        <fullName evidence="1">Uncharacterized protein</fullName>
    </submittedName>
</protein>
<dbReference type="EMBL" id="EF081950">
    <property type="protein sequence ID" value="ABK21329.1"/>
    <property type="molecule type" value="mRNA"/>
</dbReference>
<proteinExistence type="evidence at transcript level"/>
<reference evidence="1" key="1">
    <citation type="journal article" date="2008" name="BMC Genomics">
        <title>A conifer genomics resource of 200,000 spruce (Picea spp.) ESTs and 6,464 high-quality, sequence-finished full-length cDNAs for Sitka spruce (Picea sitchensis).</title>
        <authorList>
            <person name="Ralph S.G."/>
            <person name="Chun H.J."/>
            <person name="Kolosova N."/>
            <person name="Cooper D."/>
            <person name="Oddy C."/>
            <person name="Ritland C.E."/>
            <person name="Kirkpatrick R."/>
            <person name="Moore R."/>
            <person name="Barber S."/>
            <person name="Holt R.A."/>
            <person name="Jones S.J."/>
            <person name="Marra M.A."/>
            <person name="Douglas C.J."/>
            <person name="Ritland K."/>
            <person name="Bohlmann J."/>
        </authorList>
    </citation>
    <scope>NUCLEOTIDE SEQUENCE</scope>
    <source>
        <tissue evidence="1">Green portion of the leader tissue</tissue>
    </source>
</reference>
<evidence type="ECO:0000313" key="1">
    <source>
        <dbReference type="EMBL" id="ABK21329.1"/>
    </source>
</evidence>
<name>A9NL18_PICSI</name>
<accession>A9NL18</accession>
<organism evidence="1">
    <name type="scientific">Picea sitchensis</name>
    <name type="common">Sitka spruce</name>
    <name type="synonym">Pinus sitchensis</name>
    <dbReference type="NCBI Taxonomy" id="3332"/>
    <lineage>
        <taxon>Eukaryota</taxon>
        <taxon>Viridiplantae</taxon>
        <taxon>Streptophyta</taxon>
        <taxon>Embryophyta</taxon>
        <taxon>Tracheophyta</taxon>
        <taxon>Spermatophyta</taxon>
        <taxon>Pinopsida</taxon>
        <taxon>Pinidae</taxon>
        <taxon>Conifers I</taxon>
        <taxon>Pinales</taxon>
        <taxon>Pinaceae</taxon>
        <taxon>Picea</taxon>
    </lineage>
</organism>
<dbReference type="AlphaFoldDB" id="A9NL18"/>
<sequence length="62" mass="7246">MGGACNGWSNEYYWIHDGVAHCHRPHCHPQKMAYVCVHNSRIQFPDFHQHCSCDNKCEKFPS</sequence>